<comment type="caution">
    <text evidence="2">The sequence shown here is derived from an EMBL/GenBank/DDBJ whole genome shotgun (WGS) entry which is preliminary data.</text>
</comment>
<evidence type="ECO:0000313" key="2">
    <source>
        <dbReference type="EMBL" id="GAA0943389.1"/>
    </source>
</evidence>
<reference evidence="2 3" key="1">
    <citation type="journal article" date="2019" name="Int. J. Syst. Evol. Microbiol.">
        <title>The Global Catalogue of Microorganisms (GCM) 10K type strain sequencing project: providing services to taxonomists for standard genome sequencing and annotation.</title>
        <authorList>
            <consortium name="The Broad Institute Genomics Platform"/>
            <consortium name="The Broad Institute Genome Sequencing Center for Infectious Disease"/>
            <person name="Wu L."/>
            <person name="Ma J."/>
        </authorList>
    </citation>
    <scope>NUCLEOTIDE SEQUENCE [LARGE SCALE GENOMIC DNA]</scope>
    <source>
        <strain evidence="2 3">JCM 10977</strain>
    </source>
</reference>
<organism evidence="2 3">
    <name type="scientific">Kribbella koreensis</name>
    <dbReference type="NCBI Taxonomy" id="57909"/>
    <lineage>
        <taxon>Bacteria</taxon>
        <taxon>Bacillati</taxon>
        <taxon>Actinomycetota</taxon>
        <taxon>Actinomycetes</taxon>
        <taxon>Propionibacteriales</taxon>
        <taxon>Kribbellaceae</taxon>
        <taxon>Kribbella</taxon>
    </lineage>
</organism>
<dbReference type="EMBL" id="BAAAHK010000008">
    <property type="protein sequence ID" value="GAA0943389.1"/>
    <property type="molecule type" value="Genomic_DNA"/>
</dbReference>
<feature type="region of interest" description="Disordered" evidence="1">
    <location>
        <begin position="1"/>
        <end position="21"/>
    </location>
</feature>
<gene>
    <name evidence="2" type="ORF">GCM10009554_36580</name>
</gene>
<feature type="compositionally biased region" description="Polar residues" evidence="1">
    <location>
        <begin position="58"/>
        <end position="67"/>
    </location>
</feature>
<dbReference type="Proteomes" id="UP001500542">
    <property type="component" value="Unassembled WGS sequence"/>
</dbReference>
<name>A0ABN1QJ58_9ACTN</name>
<feature type="region of interest" description="Disordered" evidence="1">
    <location>
        <begin position="58"/>
        <end position="83"/>
    </location>
</feature>
<accession>A0ABN1QJ58</accession>
<protein>
    <submittedName>
        <fullName evidence="2">Uncharacterized protein</fullName>
    </submittedName>
</protein>
<proteinExistence type="predicted"/>
<sequence>MKTDLDLQFNAHGPRPADEIRSVDPAQPVEHLVAWEPGELDAWIRDGGQWLGQSATVMATSPGSRSPTYARRPGDTVMSRSVT</sequence>
<keyword evidence="3" id="KW-1185">Reference proteome</keyword>
<evidence type="ECO:0000313" key="3">
    <source>
        <dbReference type="Proteomes" id="UP001500542"/>
    </source>
</evidence>
<evidence type="ECO:0000256" key="1">
    <source>
        <dbReference type="SAM" id="MobiDB-lite"/>
    </source>
</evidence>